<gene>
    <name evidence="2" type="ORF">BHM03_00019115</name>
</gene>
<dbReference type="EMBL" id="KV875803">
    <property type="protein sequence ID" value="RZR73007.1"/>
    <property type="molecule type" value="Genomic_DNA"/>
</dbReference>
<reference evidence="2" key="1">
    <citation type="journal article" date="2018" name="Data Brief">
        <title>Genome sequence data from 17 accessions of Ensete ventricosum, a staple food crop for millions in Ethiopia.</title>
        <authorList>
            <person name="Yemataw Z."/>
            <person name="Muzemil S."/>
            <person name="Ambachew D."/>
            <person name="Tripathi L."/>
            <person name="Tesfaye K."/>
            <person name="Chala A."/>
            <person name="Farbos A."/>
            <person name="O'Neill P."/>
            <person name="Moore K."/>
            <person name="Grant M."/>
            <person name="Studholme D.J."/>
        </authorList>
    </citation>
    <scope>NUCLEOTIDE SEQUENCE [LARGE SCALE GENOMIC DNA]</scope>
    <source>
        <tissue evidence="2">Leaf</tissue>
    </source>
</reference>
<feature type="region of interest" description="Disordered" evidence="1">
    <location>
        <begin position="189"/>
        <end position="213"/>
    </location>
</feature>
<protein>
    <submittedName>
        <fullName evidence="2">Uncharacterized protein</fullName>
    </submittedName>
</protein>
<proteinExistence type="predicted"/>
<feature type="region of interest" description="Disordered" evidence="1">
    <location>
        <begin position="1"/>
        <end position="73"/>
    </location>
</feature>
<evidence type="ECO:0000256" key="1">
    <source>
        <dbReference type="SAM" id="MobiDB-lite"/>
    </source>
</evidence>
<dbReference type="Proteomes" id="UP000290560">
    <property type="component" value="Unassembled WGS sequence"/>
</dbReference>
<feature type="region of interest" description="Disordered" evidence="1">
    <location>
        <begin position="101"/>
        <end position="122"/>
    </location>
</feature>
<accession>A0A445MFE7</accession>
<feature type="compositionally biased region" description="Polar residues" evidence="1">
    <location>
        <begin position="1"/>
        <end position="15"/>
    </location>
</feature>
<name>A0A445MFE7_ENSVE</name>
<dbReference type="AlphaFoldDB" id="A0A445MFE7"/>
<sequence>MQPTAPQQMTQFQTPQDERPRSPQPREGSFDTQIPRRPTTEGTSTSLDVPAARSISHSQDIVHTVPEPDVISSDSTDFVKEQIRQVNQRLDDVQREFVKSKEELGESSKGGSSFVPEIQGKPIPTNFRLPTLKVIGRQALGSYRRRTDRSELPPPRPPTSLNLTQECHDLKNEIEDLIQQGHLSWYIRDQQTPTNKNRRRVGRSSPRPKGPIEKQINVIICGPTS</sequence>
<organism evidence="2">
    <name type="scientific">Ensete ventricosum</name>
    <name type="common">Abyssinian banana</name>
    <name type="synonym">Musa ensete</name>
    <dbReference type="NCBI Taxonomy" id="4639"/>
    <lineage>
        <taxon>Eukaryota</taxon>
        <taxon>Viridiplantae</taxon>
        <taxon>Streptophyta</taxon>
        <taxon>Embryophyta</taxon>
        <taxon>Tracheophyta</taxon>
        <taxon>Spermatophyta</taxon>
        <taxon>Magnoliopsida</taxon>
        <taxon>Liliopsida</taxon>
        <taxon>Zingiberales</taxon>
        <taxon>Musaceae</taxon>
        <taxon>Ensete</taxon>
    </lineage>
</organism>
<evidence type="ECO:0000313" key="2">
    <source>
        <dbReference type="EMBL" id="RZR73007.1"/>
    </source>
</evidence>